<name>A0AAP0ILI1_9MAGN</name>
<dbReference type="EMBL" id="JBBNAE010000006">
    <property type="protein sequence ID" value="KAK9117597.1"/>
    <property type="molecule type" value="Genomic_DNA"/>
</dbReference>
<gene>
    <name evidence="1" type="ORF">Sjap_016544</name>
</gene>
<comment type="caution">
    <text evidence="1">The sequence shown here is derived from an EMBL/GenBank/DDBJ whole genome shotgun (WGS) entry which is preliminary data.</text>
</comment>
<dbReference type="AlphaFoldDB" id="A0AAP0ILI1"/>
<protein>
    <submittedName>
        <fullName evidence="1">Uncharacterized protein</fullName>
    </submittedName>
</protein>
<keyword evidence="2" id="KW-1185">Reference proteome</keyword>
<proteinExistence type="predicted"/>
<organism evidence="1 2">
    <name type="scientific">Stephania japonica</name>
    <dbReference type="NCBI Taxonomy" id="461633"/>
    <lineage>
        <taxon>Eukaryota</taxon>
        <taxon>Viridiplantae</taxon>
        <taxon>Streptophyta</taxon>
        <taxon>Embryophyta</taxon>
        <taxon>Tracheophyta</taxon>
        <taxon>Spermatophyta</taxon>
        <taxon>Magnoliopsida</taxon>
        <taxon>Ranunculales</taxon>
        <taxon>Menispermaceae</taxon>
        <taxon>Menispermoideae</taxon>
        <taxon>Cissampelideae</taxon>
        <taxon>Stephania</taxon>
    </lineage>
</organism>
<evidence type="ECO:0000313" key="1">
    <source>
        <dbReference type="EMBL" id="KAK9117597.1"/>
    </source>
</evidence>
<evidence type="ECO:0000313" key="2">
    <source>
        <dbReference type="Proteomes" id="UP001417504"/>
    </source>
</evidence>
<sequence>MPIHPNTRHRNSDGGSDCICKWEQGSVAEGRRSTGKEMEGDVAMEFSLLFTKRLTLSGGVEIIYETTTTIIRRRED</sequence>
<accession>A0AAP0ILI1</accession>
<reference evidence="1 2" key="1">
    <citation type="submission" date="2024-01" db="EMBL/GenBank/DDBJ databases">
        <title>Genome assemblies of Stephania.</title>
        <authorList>
            <person name="Yang L."/>
        </authorList>
    </citation>
    <scope>NUCLEOTIDE SEQUENCE [LARGE SCALE GENOMIC DNA]</scope>
    <source>
        <strain evidence="1">QJT</strain>
        <tissue evidence="1">Leaf</tissue>
    </source>
</reference>
<dbReference type="Proteomes" id="UP001417504">
    <property type="component" value="Unassembled WGS sequence"/>
</dbReference>